<proteinExistence type="inferred from homology"/>
<dbReference type="EMBL" id="WUBZ01000008">
    <property type="protein sequence ID" value="MWV54164.1"/>
    <property type="molecule type" value="Genomic_DNA"/>
</dbReference>
<keyword evidence="3" id="KW-0285">Flavoprotein</keyword>
<name>A0A3S0L0J7_CHLPH</name>
<keyword evidence="5" id="KW-0560">Oxidoreductase</keyword>
<evidence type="ECO:0000256" key="5">
    <source>
        <dbReference type="ARBA" id="ARBA00023002"/>
    </source>
</evidence>
<dbReference type="Proteomes" id="UP000279908">
    <property type="component" value="Unassembled WGS sequence"/>
</dbReference>
<protein>
    <submittedName>
        <fullName evidence="8">Nitroreductase</fullName>
    </submittedName>
</protein>
<dbReference type="OMA" id="GTCMLGW"/>
<keyword evidence="10" id="KW-1185">Reference proteome</keyword>
<comment type="caution">
    <text evidence="8">The sequence shown here is derived from an EMBL/GenBank/DDBJ whole genome shotgun (WGS) entry which is preliminary data.</text>
</comment>
<dbReference type="Pfam" id="PF00881">
    <property type="entry name" value="Nitroreductase"/>
    <property type="match status" value="2"/>
</dbReference>
<dbReference type="InterPro" id="IPR029479">
    <property type="entry name" value="Nitroreductase"/>
</dbReference>
<dbReference type="GO" id="GO:0016491">
    <property type="term" value="F:oxidoreductase activity"/>
    <property type="evidence" value="ECO:0007669"/>
    <property type="project" value="UniProtKB-KW"/>
</dbReference>
<organism evidence="8 9">
    <name type="scientific">Chlorobium phaeovibrioides</name>
    <dbReference type="NCBI Taxonomy" id="1094"/>
    <lineage>
        <taxon>Bacteria</taxon>
        <taxon>Pseudomonadati</taxon>
        <taxon>Chlorobiota</taxon>
        <taxon>Chlorobiia</taxon>
        <taxon>Chlorobiales</taxon>
        <taxon>Chlorobiaceae</taxon>
        <taxon>Chlorobium/Pelodictyon group</taxon>
        <taxon>Chlorobium</taxon>
    </lineage>
</organism>
<dbReference type="EMBL" id="RXYK01000008">
    <property type="protein sequence ID" value="RTY37734.1"/>
    <property type="molecule type" value="Genomic_DNA"/>
</dbReference>
<feature type="domain" description="Nitroreductase" evidence="6">
    <location>
        <begin position="16"/>
        <end position="65"/>
    </location>
</feature>
<reference evidence="7 10" key="2">
    <citation type="submission" date="2019-11" db="EMBL/GenBank/DDBJ databases">
        <title>Green- and brown-colored morphotypes of Chlorobia in the stratified aquatic ecosystems of Kandalaksha Gulf (White Sea): A model for study of the accessory genome evolution.</title>
        <authorList>
            <person name="Grouzdev D.S."/>
        </authorList>
    </citation>
    <scope>NUCLEOTIDE SEQUENCE [LARGE SCALE GENOMIC DNA]</scope>
    <source>
        <strain evidence="7 10">ZM</strain>
    </source>
</reference>
<dbReference type="PANTHER" id="PTHR43673">
    <property type="entry name" value="NAD(P)H NITROREDUCTASE YDGI-RELATED"/>
    <property type="match status" value="1"/>
</dbReference>
<dbReference type="PANTHER" id="PTHR43673:SF2">
    <property type="entry name" value="NITROREDUCTASE"/>
    <property type="match status" value="1"/>
</dbReference>
<dbReference type="AlphaFoldDB" id="A0A3S0L0J7"/>
<evidence type="ECO:0000256" key="4">
    <source>
        <dbReference type="ARBA" id="ARBA00022643"/>
    </source>
</evidence>
<evidence type="ECO:0000256" key="1">
    <source>
        <dbReference type="ARBA" id="ARBA00001917"/>
    </source>
</evidence>
<gene>
    <name evidence="8" type="ORF">EKD02_06310</name>
    <name evidence="7" type="ORF">GJ685_03680</name>
</gene>
<reference evidence="8 9" key="1">
    <citation type="submission" date="2018-12" db="EMBL/GenBank/DDBJ databases">
        <authorList>
            <person name="Lunina O.N."/>
            <person name="Grouzdev D.S."/>
            <person name="Gorlenko V.M."/>
            <person name="Savvichev A.S."/>
        </authorList>
    </citation>
    <scope>NUCLEOTIDE SEQUENCE [LARGE SCALE GENOMIC DNA]</scope>
    <source>
        <strain evidence="8 9">BrKhr-17</strain>
    </source>
</reference>
<dbReference type="SUPFAM" id="SSF55469">
    <property type="entry name" value="FMN-dependent nitroreductase-like"/>
    <property type="match status" value="1"/>
</dbReference>
<dbReference type="CDD" id="cd20609">
    <property type="entry name" value="nitroreductase"/>
    <property type="match status" value="1"/>
</dbReference>
<comment type="similarity">
    <text evidence="2">Belongs to the nitroreductase family.</text>
</comment>
<dbReference type="Gene3D" id="3.40.109.10">
    <property type="entry name" value="NADH Oxidase"/>
    <property type="match status" value="1"/>
</dbReference>
<evidence type="ECO:0000313" key="7">
    <source>
        <dbReference type="EMBL" id="MWV54164.1"/>
    </source>
</evidence>
<evidence type="ECO:0000313" key="8">
    <source>
        <dbReference type="EMBL" id="RTY37734.1"/>
    </source>
</evidence>
<evidence type="ECO:0000259" key="6">
    <source>
        <dbReference type="Pfam" id="PF00881"/>
    </source>
</evidence>
<dbReference type="Proteomes" id="UP000489351">
    <property type="component" value="Unassembled WGS sequence"/>
</dbReference>
<keyword evidence="4" id="KW-0288">FMN</keyword>
<sequence>MKSKQTKAMSFLQLAAERCSTRSFRTDPIPDEVIGRILEAGRLAPSAKNLQPWHFTLVQTPAMLEKVHACYSRNWFHTAPAILIVSGRYENAWVRPADSYNSLETDLAITLDHMILAAAEEGVGTCWIGAFDLQVLKNALGMDEKEEIFAFTPLGYPTKDFTPVPKNRKSLSEMTTYR</sequence>
<evidence type="ECO:0000256" key="3">
    <source>
        <dbReference type="ARBA" id="ARBA00022630"/>
    </source>
</evidence>
<feature type="domain" description="Nitroreductase" evidence="6">
    <location>
        <begin position="69"/>
        <end position="156"/>
    </location>
</feature>
<comment type="cofactor">
    <cofactor evidence="1">
        <name>FMN</name>
        <dbReference type="ChEBI" id="CHEBI:58210"/>
    </cofactor>
</comment>
<evidence type="ECO:0000313" key="9">
    <source>
        <dbReference type="Proteomes" id="UP000279908"/>
    </source>
</evidence>
<evidence type="ECO:0000256" key="2">
    <source>
        <dbReference type="ARBA" id="ARBA00007118"/>
    </source>
</evidence>
<evidence type="ECO:0000313" key="10">
    <source>
        <dbReference type="Proteomes" id="UP000489351"/>
    </source>
</evidence>
<dbReference type="InterPro" id="IPR000415">
    <property type="entry name" value="Nitroreductase-like"/>
</dbReference>
<accession>A0A3S0L0J7</accession>